<keyword evidence="2" id="KW-0238">DNA-binding</keyword>
<dbReference type="Proteomes" id="UP000199405">
    <property type="component" value="Unassembled WGS sequence"/>
</dbReference>
<sequence length="229" mass="24253">MTQVQFLVNSAAYRADLVEGLAIAGIAATVARTLSDPEILWSADAVLIDTDVLRSDRDLSHVAEIARLTVVLLLHDTATVTSAKHRMYREAGAVGVISKREPVDRLVAVVRAVTYGCETTARRDNDGAAGTGEHAEPVGGELSAREQEVLSKISRGLTHGQIATRLGISPHTVDTYVKRIRAKLGVGNKAELTRVALLRRTAAASGSPRGGRVGPGRAPLDGRRGRPAA</sequence>
<dbReference type="InterPro" id="IPR000792">
    <property type="entry name" value="Tscrpt_reg_LuxR_C"/>
</dbReference>
<evidence type="ECO:0000313" key="6">
    <source>
        <dbReference type="EMBL" id="MBO4139039.1"/>
    </source>
</evidence>
<dbReference type="CDD" id="cd06170">
    <property type="entry name" value="LuxR_C_like"/>
    <property type="match status" value="1"/>
</dbReference>
<dbReference type="GO" id="GO:0003677">
    <property type="term" value="F:DNA binding"/>
    <property type="evidence" value="ECO:0007669"/>
    <property type="project" value="UniProtKB-KW"/>
</dbReference>
<organism evidence="6 9">
    <name type="scientific">Micromonospora tulbaghiae</name>
    <dbReference type="NCBI Taxonomy" id="479978"/>
    <lineage>
        <taxon>Bacteria</taxon>
        <taxon>Bacillati</taxon>
        <taxon>Actinomycetota</taxon>
        <taxon>Actinomycetes</taxon>
        <taxon>Micromonosporales</taxon>
        <taxon>Micromonosporaceae</taxon>
        <taxon>Micromonospora</taxon>
    </lineage>
</organism>
<dbReference type="Pfam" id="PF00196">
    <property type="entry name" value="GerE"/>
    <property type="match status" value="1"/>
</dbReference>
<protein>
    <submittedName>
        <fullName evidence="7">Regulatory protein, luxR family</fullName>
    </submittedName>
    <submittedName>
        <fullName evidence="6">Response regulator transcription factor</fullName>
    </submittedName>
</protein>
<reference evidence="6" key="2">
    <citation type="submission" date="2021-03" db="EMBL/GenBank/DDBJ databases">
        <title>X isolated from Micromonospora tulbaghiae.</title>
        <authorList>
            <person name="Stennett H.L."/>
        </authorList>
    </citation>
    <scope>NUCLEOTIDE SEQUENCE</scope>
    <source>
        <strain evidence="6">28M1-20</strain>
    </source>
</reference>
<evidence type="ECO:0000313" key="7">
    <source>
        <dbReference type="EMBL" id="SCE73040.1"/>
    </source>
</evidence>
<evidence type="ECO:0000256" key="4">
    <source>
        <dbReference type="SAM" id="MobiDB-lite"/>
    </source>
</evidence>
<dbReference type="PRINTS" id="PR00038">
    <property type="entry name" value="HTHLUXR"/>
</dbReference>
<dbReference type="PROSITE" id="PS50043">
    <property type="entry name" value="HTH_LUXR_2"/>
    <property type="match status" value="1"/>
</dbReference>
<name>A0AAW4JCI8_9ACTN</name>
<evidence type="ECO:0000256" key="1">
    <source>
        <dbReference type="ARBA" id="ARBA00023015"/>
    </source>
</evidence>
<dbReference type="Proteomes" id="UP000669887">
    <property type="component" value="Unassembled WGS sequence"/>
</dbReference>
<proteinExistence type="predicted"/>
<dbReference type="PANTHER" id="PTHR44688:SF16">
    <property type="entry name" value="DNA-BINDING TRANSCRIPTIONAL ACTIVATOR DEVR_DOSR"/>
    <property type="match status" value="1"/>
</dbReference>
<evidence type="ECO:0000313" key="9">
    <source>
        <dbReference type="Proteomes" id="UP000669887"/>
    </source>
</evidence>
<evidence type="ECO:0000313" key="8">
    <source>
        <dbReference type="Proteomes" id="UP000199405"/>
    </source>
</evidence>
<dbReference type="Gene3D" id="3.40.50.2300">
    <property type="match status" value="1"/>
</dbReference>
<keyword evidence="3" id="KW-0804">Transcription</keyword>
<feature type="domain" description="HTH luxR-type" evidence="5">
    <location>
        <begin position="133"/>
        <end position="200"/>
    </location>
</feature>
<evidence type="ECO:0000259" key="5">
    <source>
        <dbReference type="PROSITE" id="PS50043"/>
    </source>
</evidence>
<dbReference type="EMBL" id="FMCQ01000002">
    <property type="protein sequence ID" value="SCE73040.1"/>
    <property type="molecule type" value="Genomic_DNA"/>
</dbReference>
<keyword evidence="1" id="KW-0805">Transcription regulation</keyword>
<gene>
    <name evidence="7" type="ORF">GA0070562_2069</name>
    <name evidence="6" type="ORF">J5U46_02565</name>
</gene>
<dbReference type="EMBL" id="JAGFVQ010000003">
    <property type="protein sequence ID" value="MBO4139039.1"/>
    <property type="molecule type" value="Genomic_DNA"/>
</dbReference>
<keyword evidence="8" id="KW-1185">Reference proteome</keyword>
<dbReference type="PANTHER" id="PTHR44688">
    <property type="entry name" value="DNA-BINDING TRANSCRIPTIONAL ACTIVATOR DEVR_DOSR"/>
    <property type="match status" value="1"/>
</dbReference>
<reference evidence="7 8" key="1">
    <citation type="submission" date="2016-06" db="EMBL/GenBank/DDBJ databases">
        <authorList>
            <person name="Varghese N."/>
            <person name="Submissions Spin"/>
        </authorList>
    </citation>
    <scope>NUCLEOTIDE SEQUENCE [LARGE SCALE GENOMIC DNA]</scope>
    <source>
        <strain evidence="7 8">DSM 45142</strain>
    </source>
</reference>
<feature type="region of interest" description="Disordered" evidence="4">
    <location>
        <begin position="121"/>
        <end position="144"/>
    </location>
</feature>
<comment type="caution">
    <text evidence="6">The sequence shown here is derived from an EMBL/GenBank/DDBJ whole genome shotgun (WGS) entry which is preliminary data.</text>
</comment>
<dbReference type="AlphaFoldDB" id="A0AAW4JCI8"/>
<dbReference type="SUPFAM" id="SSF46894">
    <property type="entry name" value="C-terminal effector domain of the bipartite response regulators"/>
    <property type="match status" value="1"/>
</dbReference>
<dbReference type="SMART" id="SM00421">
    <property type="entry name" value="HTH_LUXR"/>
    <property type="match status" value="1"/>
</dbReference>
<feature type="compositionally biased region" description="Basic and acidic residues" evidence="4">
    <location>
        <begin position="220"/>
        <end position="229"/>
    </location>
</feature>
<dbReference type="InterPro" id="IPR016032">
    <property type="entry name" value="Sig_transdc_resp-reg_C-effctor"/>
</dbReference>
<dbReference type="GeneID" id="93468859"/>
<feature type="region of interest" description="Disordered" evidence="4">
    <location>
        <begin position="202"/>
        <end position="229"/>
    </location>
</feature>
<dbReference type="GO" id="GO:0006355">
    <property type="term" value="P:regulation of DNA-templated transcription"/>
    <property type="evidence" value="ECO:0007669"/>
    <property type="project" value="InterPro"/>
</dbReference>
<evidence type="ECO:0000256" key="2">
    <source>
        <dbReference type="ARBA" id="ARBA00023125"/>
    </source>
</evidence>
<accession>A0AAW4JCI8</accession>
<evidence type="ECO:0000256" key="3">
    <source>
        <dbReference type="ARBA" id="ARBA00023163"/>
    </source>
</evidence>
<dbReference type="RefSeq" id="WP_091416318.1">
    <property type="nucleotide sequence ID" value="NZ_FMCQ01000002.1"/>
</dbReference>